<reference evidence="8 9" key="1">
    <citation type="submission" date="2020-01" db="EMBL/GenBank/DDBJ databases">
        <title>Genome analysis.</title>
        <authorList>
            <person name="Wu S."/>
            <person name="Wang G."/>
        </authorList>
    </citation>
    <scope>NUCLEOTIDE SEQUENCE [LARGE SCALE GENOMIC DNA]</scope>
    <source>
        <strain evidence="8 9">SYL130</strain>
    </source>
</reference>
<evidence type="ECO:0000256" key="4">
    <source>
        <dbReference type="ARBA" id="ARBA00023125"/>
    </source>
</evidence>
<dbReference type="SUPFAM" id="SSF88946">
    <property type="entry name" value="Sigma2 domain of RNA polymerase sigma factors"/>
    <property type="match status" value="1"/>
</dbReference>
<evidence type="ECO:0000256" key="2">
    <source>
        <dbReference type="ARBA" id="ARBA00023015"/>
    </source>
</evidence>
<keyword evidence="5" id="KW-0804">Transcription</keyword>
<dbReference type="InterPro" id="IPR013325">
    <property type="entry name" value="RNA_pol_sigma_r2"/>
</dbReference>
<comment type="caution">
    <text evidence="8">The sequence shown here is derived from an EMBL/GenBank/DDBJ whole genome shotgun (WGS) entry which is preliminary data.</text>
</comment>
<dbReference type="Pfam" id="PF04542">
    <property type="entry name" value="Sigma70_r2"/>
    <property type="match status" value="1"/>
</dbReference>
<proteinExistence type="inferred from homology"/>
<dbReference type="InterPro" id="IPR039425">
    <property type="entry name" value="RNA_pol_sigma-70-like"/>
</dbReference>
<dbReference type="InterPro" id="IPR013249">
    <property type="entry name" value="RNA_pol_sigma70_r4_t2"/>
</dbReference>
<evidence type="ECO:0000256" key="1">
    <source>
        <dbReference type="ARBA" id="ARBA00010641"/>
    </source>
</evidence>
<dbReference type="InterPro" id="IPR014284">
    <property type="entry name" value="RNA_pol_sigma-70_dom"/>
</dbReference>
<dbReference type="InterPro" id="IPR036388">
    <property type="entry name" value="WH-like_DNA-bd_sf"/>
</dbReference>
<dbReference type="SUPFAM" id="SSF88659">
    <property type="entry name" value="Sigma3 and sigma4 domains of RNA polymerase sigma factors"/>
    <property type="match status" value="1"/>
</dbReference>
<dbReference type="Proteomes" id="UP000753802">
    <property type="component" value="Unassembled WGS sequence"/>
</dbReference>
<dbReference type="Pfam" id="PF08281">
    <property type="entry name" value="Sigma70_r4_2"/>
    <property type="match status" value="1"/>
</dbReference>
<keyword evidence="3" id="KW-0731">Sigma factor</keyword>
<feature type="domain" description="RNA polymerase sigma factor 70 region 4 type 2" evidence="7">
    <location>
        <begin position="114"/>
        <end position="165"/>
    </location>
</feature>
<dbReference type="EMBL" id="JAACJS010000015">
    <property type="protein sequence ID" value="NCI50857.1"/>
    <property type="molecule type" value="Genomic_DNA"/>
</dbReference>
<dbReference type="Gene3D" id="1.10.10.10">
    <property type="entry name" value="Winged helix-like DNA-binding domain superfamily/Winged helix DNA-binding domain"/>
    <property type="match status" value="1"/>
</dbReference>
<evidence type="ECO:0000259" key="7">
    <source>
        <dbReference type="Pfam" id="PF08281"/>
    </source>
</evidence>
<dbReference type="PANTHER" id="PTHR43133">
    <property type="entry name" value="RNA POLYMERASE ECF-TYPE SIGMA FACTO"/>
    <property type="match status" value="1"/>
</dbReference>
<feature type="domain" description="RNA polymerase sigma-70 region 2" evidence="6">
    <location>
        <begin position="15"/>
        <end position="82"/>
    </location>
</feature>
<keyword evidence="9" id="KW-1185">Reference proteome</keyword>
<gene>
    <name evidence="8" type="ORF">GWC95_13040</name>
</gene>
<evidence type="ECO:0000256" key="5">
    <source>
        <dbReference type="ARBA" id="ARBA00023163"/>
    </source>
</evidence>
<organism evidence="8 9">
    <name type="scientific">Sediminibacterium roseum</name>
    <dbReference type="NCBI Taxonomy" id="1978412"/>
    <lineage>
        <taxon>Bacteria</taxon>
        <taxon>Pseudomonadati</taxon>
        <taxon>Bacteroidota</taxon>
        <taxon>Chitinophagia</taxon>
        <taxon>Chitinophagales</taxon>
        <taxon>Chitinophagaceae</taxon>
        <taxon>Sediminibacterium</taxon>
    </lineage>
</organism>
<dbReference type="Gene3D" id="1.10.1740.10">
    <property type="match status" value="1"/>
</dbReference>
<dbReference type="PANTHER" id="PTHR43133:SF52">
    <property type="entry name" value="ECF RNA POLYMERASE SIGMA FACTOR SIGL"/>
    <property type="match status" value="1"/>
</dbReference>
<protein>
    <submittedName>
        <fullName evidence="8">RNA polymerase sigma factor</fullName>
    </submittedName>
</protein>
<comment type="similarity">
    <text evidence="1">Belongs to the sigma-70 factor family. ECF subfamily.</text>
</comment>
<sequence>MMKVKNGDLDRLGLLFERYNRQLFGFLFHMTGQRELSEDLVQNVFYRILKYKHTFRGDGEFKTWMYHMARNVVNDNGRSIKRTIRHQELTEMSENIGGGFAADETVQKKQELATLRNAMANLSEESREILVLSKFQELKYNEIAQILDITEGAVKVRVHRAVSQLKTSYLQIAN</sequence>
<dbReference type="NCBIfam" id="TIGR02937">
    <property type="entry name" value="sigma70-ECF"/>
    <property type="match status" value="1"/>
</dbReference>
<evidence type="ECO:0000313" key="8">
    <source>
        <dbReference type="EMBL" id="NCI50857.1"/>
    </source>
</evidence>
<accession>A0ABW9ZWZ8</accession>
<name>A0ABW9ZWZ8_9BACT</name>
<evidence type="ECO:0000256" key="3">
    <source>
        <dbReference type="ARBA" id="ARBA00023082"/>
    </source>
</evidence>
<dbReference type="CDD" id="cd06171">
    <property type="entry name" value="Sigma70_r4"/>
    <property type="match status" value="1"/>
</dbReference>
<evidence type="ECO:0000259" key="6">
    <source>
        <dbReference type="Pfam" id="PF04542"/>
    </source>
</evidence>
<dbReference type="InterPro" id="IPR007627">
    <property type="entry name" value="RNA_pol_sigma70_r2"/>
</dbReference>
<keyword evidence="4" id="KW-0238">DNA-binding</keyword>
<evidence type="ECO:0000313" key="9">
    <source>
        <dbReference type="Proteomes" id="UP000753802"/>
    </source>
</evidence>
<dbReference type="InterPro" id="IPR013324">
    <property type="entry name" value="RNA_pol_sigma_r3/r4-like"/>
</dbReference>
<keyword evidence="2" id="KW-0805">Transcription regulation</keyword>